<name>A0A0G4IV47_PLABS</name>
<evidence type="ECO:0000313" key="1">
    <source>
        <dbReference type="EMBL" id="CEO99140.1"/>
    </source>
</evidence>
<accession>A0A0G4IV47</accession>
<dbReference type="EMBL" id="CDSF01000090">
    <property type="protein sequence ID" value="CEO99140.1"/>
    <property type="molecule type" value="Genomic_DNA"/>
</dbReference>
<organism evidence="1 2">
    <name type="scientific">Plasmodiophora brassicae</name>
    <name type="common">Clubroot disease agent</name>
    <dbReference type="NCBI Taxonomy" id="37360"/>
    <lineage>
        <taxon>Eukaryota</taxon>
        <taxon>Sar</taxon>
        <taxon>Rhizaria</taxon>
        <taxon>Endomyxa</taxon>
        <taxon>Phytomyxea</taxon>
        <taxon>Plasmodiophorida</taxon>
        <taxon>Plasmodiophoridae</taxon>
        <taxon>Plasmodiophora</taxon>
    </lineage>
</organism>
<reference evidence="1 2" key="1">
    <citation type="submission" date="2015-02" db="EMBL/GenBank/DDBJ databases">
        <authorList>
            <person name="Chooi Y.-H."/>
        </authorList>
    </citation>
    <scope>NUCLEOTIDE SEQUENCE [LARGE SCALE GENOMIC DNA]</scope>
    <source>
        <strain evidence="1">E3</strain>
    </source>
</reference>
<keyword evidence="2" id="KW-1185">Reference proteome</keyword>
<gene>
    <name evidence="1" type="ORF">PBRA_001045</name>
</gene>
<sequence>MDIDVSADVKSLDEEIDLANKVLQAGVGLAGPGDETDLADADFIDSMNAYLSSLRAAPAAT</sequence>
<protein>
    <submittedName>
        <fullName evidence="1">Uncharacterized protein</fullName>
    </submittedName>
</protein>
<dbReference type="AlphaFoldDB" id="A0A0G4IV47"/>
<dbReference type="Proteomes" id="UP000039324">
    <property type="component" value="Unassembled WGS sequence"/>
</dbReference>
<evidence type="ECO:0000313" key="2">
    <source>
        <dbReference type="Proteomes" id="UP000039324"/>
    </source>
</evidence>
<proteinExistence type="predicted"/>